<dbReference type="AlphaFoldDB" id="A0A327ZMB3"/>
<dbReference type="EMBL" id="PZJH01000014">
    <property type="protein sequence ID" value="RAK43583.1"/>
    <property type="molecule type" value="Genomic_DNA"/>
</dbReference>
<dbReference type="NCBIfam" id="TIGR03711">
    <property type="entry name" value="acc_sec_asp3"/>
    <property type="match status" value="1"/>
</dbReference>
<organism evidence="1 2">
    <name type="scientific">Macrococcus epidermidis</name>
    <dbReference type="NCBI Taxonomy" id="1902580"/>
    <lineage>
        <taxon>Bacteria</taxon>
        <taxon>Bacillati</taxon>
        <taxon>Bacillota</taxon>
        <taxon>Bacilli</taxon>
        <taxon>Bacillales</taxon>
        <taxon>Staphylococcaceae</taxon>
        <taxon>Macrococcus</taxon>
    </lineage>
</organism>
<dbReference type="GO" id="GO:0015031">
    <property type="term" value="P:protein transport"/>
    <property type="evidence" value="ECO:0007669"/>
    <property type="project" value="InterPro"/>
</dbReference>
<proteinExistence type="predicted"/>
<dbReference type="Proteomes" id="UP000249808">
    <property type="component" value="Unassembled WGS sequence"/>
</dbReference>
<accession>A0A327ZMB3</accession>
<comment type="caution">
    <text evidence="1">The sequence shown here is derived from an EMBL/GenBank/DDBJ whole genome shotgun (WGS) entry which is preliminary data.</text>
</comment>
<gene>
    <name evidence="1" type="primary">asp3</name>
    <name evidence="1" type="ORF">BHU61_13080</name>
</gene>
<evidence type="ECO:0000313" key="2">
    <source>
        <dbReference type="Proteomes" id="UP000249808"/>
    </source>
</evidence>
<keyword evidence="2" id="KW-1185">Reference proteome</keyword>
<protein>
    <submittedName>
        <fullName evidence="1">Accessory Sec system protein Asp3</fullName>
    </submittedName>
</protein>
<dbReference type="Pfam" id="PF15432">
    <property type="entry name" value="Sec-ASP3"/>
    <property type="match status" value="1"/>
</dbReference>
<evidence type="ECO:0000313" key="1">
    <source>
        <dbReference type="EMBL" id="RAK43583.1"/>
    </source>
</evidence>
<name>A0A327ZMB3_9STAP</name>
<dbReference type="RefSeq" id="WP_111717523.1">
    <property type="nucleotide sequence ID" value="NZ_JBHSSR010000026.1"/>
</dbReference>
<reference evidence="1 2" key="1">
    <citation type="journal article" date="2018" name="Front. Microbiol.">
        <title>Description and Comparative Genomics of Macrococcus caseolyticus subsp. hominis subsp. nov., Macrococcus goetzii sp. nov., Macrococcus epidermidis sp. nov., and Macrococcus bohemicus sp. nov., Novel Macrococci From Human Clinical Material With Virulence Potential and Suspected Uptake of Foreign DNA by Natural Transformation.</title>
        <authorList>
            <person name="Maslanova I."/>
            <person name="Wertheimer Z."/>
            <person name="Sedlacek I."/>
            <person name="Svec P."/>
            <person name="Indrakova A."/>
            <person name="Kovarovic V."/>
            <person name="Schumann P."/>
            <person name="Sproer C."/>
            <person name="Kralova S."/>
            <person name="Sedo O."/>
            <person name="Kristofova L."/>
            <person name="Vrbovska V."/>
            <person name="Fuzik T."/>
            <person name="Petras P."/>
            <person name="Zdrahal Z."/>
            <person name="Ruzickova V."/>
            <person name="Doskar J."/>
            <person name="Pantucek R."/>
        </authorList>
    </citation>
    <scope>NUCLEOTIDE SEQUENCE [LARGE SCALE GENOMIC DNA]</scope>
    <source>
        <strain evidence="1 2">01/688</strain>
    </source>
</reference>
<dbReference type="InterPro" id="IPR022259">
    <property type="entry name" value="Acessory_Sec_prot_Asp3"/>
</dbReference>
<sequence length="269" mass="31511">MTENKYVITWNQISGKTFMYGTEISFNDTVTFRNELMPSGTLIHEWVMRTNYQADRNIPSLPILKRKREYKIKFNIESTPENSVYFKILFYRRDESLIESIIFDTYDASFTFPEAAYFYKIALMSASVVSFEFVNIVISDKDYRRNHNIIRPTESVLNIIIKEPSPFNYGINDESIQHLNNVLVVAKDELNVIEDFVHRYQVNFIGYGEVSNLIACKLARQHNEIAFITSKPNNDSIIQYGEFPENELSIYKNQSSVLNKLTMQILEQR</sequence>